<reference evidence="1 2" key="1">
    <citation type="submission" date="2023-03" db="EMBL/GenBank/DDBJ databases">
        <title>Complete genome of Arcanobacterium canis strain DSM 25104 isolated in 2010 from a canine otitis externa in Germany.</title>
        <authorList>
            <person name="Borowiak M."/>
            <person name="Kreitlow A."/>
            <person name="Malorny B."/>
            <person name="Laemmler C."/>
            <person name="Prenger-Berninghoff E."/>
            <person name="Ploetz M."/>
            <person name="Abdulmawjood A."/>
        </authorList>
    </citation>
    <scope>NUCLEOTIDE SEQUENCE [LARGE SCALE GENOMIC DNA]</scope>
    <source>
        <strain evidence="1 2">DSM 25104</strain>
    </source>
</reference>
<dbReference type="EMBL" id="CP121208">
    <property type="protein sequence ID" value="WFM83600.1"/>
    <property type="molecule type" value="Genomic_DNA"/>
</dbReference>
<proteinExistence type="predicted"/>
<sequence>MTRSSIIGKRYEGLGGEEGGYVAVYSAKSDGARIVVNCVVAGTPEHPKIVTLRLREL</sequence>
<dbReference type="RefSeq" id="WP_278012995.1">
    <property type="nucleotide sequence ID" value="NZ_CP121208.1"/>
</dbReference>
<protein>
    <submittedName>
        <fullName evidence="1">Uncharacterized protein</fullName>
    </submittedName>
</protein>
<gene>
    <name evidence="1" type="ORF">P7079_01055</name>
</gene>
<dbReference type="Proteomes" id="UP001215216">
    <property type="component" value="Chromosome"/>
</dbReference>
<name>A0ABY8G0Q4_9ACTO</name>
<keyword evidence="2" id="KW-1185">Reference proteome</keyword>
<accession>A0ABY8G0Q4</accession>
<organism evidence="1 2">
    <name type="scientific">Arcanobacterium canis</name>
    <dbReference type="NCBI Taxonomy" id="999183"/>
    <lineage>
        <taxon>Bacteria</taxon>
        <taxon>Bacillati</taxon>
        <taxon>Actinomycetota</taxon>
        <taxon>Actinomycetes</taxon>
        <taxon>Actinomycetales</taxon>
        <taxon>Actinomycetaceae</taxon>
        <taxon>Arcanobacterium</taxon>
    </lineage>
</organism>
<evidence type="ECO:0000313" key="1">
    <source>
        <dbReference type="EMBL" id="WFM83600.1"/>
    </source>
</evidence>
<evidence type="ECO:0000313" key="2">
    <source>
        <dbReference type="Proteomes" id="UP001215216"/>
    </source>
</evidence>